<gene>
    <name evidence="1" type="ORF">D7316_01042</name>
</gene>
<evidence type="ECO:0000313" key="1">
    <source>
        <dbReference type="EMBL" id="AZG44456.1"/>
    </source>
</evidence>
<dbReference type="InterPro" id="IPR004378">
    <property type="entry name" value="F420H2_quin_Rdtase"/>
</dbReference>
<dbReference type="AlphaFoldDB" id="A0A3G8JHA3"/>
<dbReference type="KEGG" id="gom:D7316_01042"/>
<protein>
    <recommendedName>
        <fullName evidence="3">Deazaflavin-dependent nitroreductase</fullName>
    </recommendedName>
</protein>
<dbReference type="InterPro" id="IPR012349">
    <property type="entry name" value="Split_barrel_FMN-bd"/>
</dbReference>
<sequence>MNRFQQSAAIVNRVVTPLLNLPGVRSLASSSMTVLHYTGRKSGKRFELPVSYRRDGDTVVVGVAMPDKKSWWRNFSGDGAPISLTLDGASRSGHAVSHRDDKGRVHVRIALDSAS</sequence>
<accession>A0A3G8JHA3</accession>
<dbReference type="Pfam" id="PF04075">
    <property type="entry name" value="F420H2_quin_red"/>
    <property type="match status" value="1"/>
</dbReference>
<evidence type="ECO:0008006" key="3">
    <source>
        <dbReference type="Google" id="ProtNLM"/>
    </source>
</evidence>
<reference evidence="1 2" key="1">
    <citation type="submission" date="2018-11" db="EMBL/GenBank/DDBJ databases">
        <title>Gordonia insulae sp. nov., isolated from an island soil.</title>
        <authorList>
            <person name="Kim Y.S."/>
            <person name="Kim S.B."/>
        </authorList>
    </citation>
    <scope>NUCLEOTIDE SEQUENCE [LARGE SCALE GENOMIC DNA]</scope>
    <source>
        <strain evidence="1 2">MMS17-SY073</strain>
    </source>
</reference>
<organism evidence="1 2">
    <name type="scientific">Gordonia insulae</name>
    <dbReference type="NCBI Taxonomy" id="2420509"/>
    <lineage>
        <taxon>Bacteria</taxon>
        <taxon>Bacillati</taxon>
        <taxon>Actinomycetota</taxon>
        <taxon>Actinomycetes</taxon>
        <taxon>Mycobacteriales</taxon>
        <taxon>Gordoniaceae</taxon>
        <taxon>Gordonia</taxon>
    </lineage>
</organism>
<dbReference type="Proteomes" id="UP000271469">
    <property type="component" value="Chromosome"/>
</dbReference>
<evidence type="ECO:0000313" key="2">
    <source>
        <dbReference type="Proteomes" id="UP000271469"/>
    </source>
</evidence>
<dbReference type="OrthoDB" id="3292498at2"/>
<proteinExistence type="predicted"/>
<name>A0A3G8JHA3_9ACTN</name>
<keyword evidence="2" id="KW-1185">Reference proteome</keyword>
<dbReference type="EMBL" id="CP033972">
    <property type="protein sequence ID" value="AZG44456.1"/>
    <property type="molecule type" value="Genomic_DNA"/>
</dbReference>
<dbReference type="GO" id="GO:0016491">
    <property type="term" value="F:oxidoreductase activity"/>
    <property type="evidence" value="ECO:0007669"/>
    <property type="project" value="InterPro"/>
</dbReference>
<dbReference type="RefSeq" id="WP_124707321.1">
    <property type="nucleotide sequence ID" value="NZ_CP033972.1"/>
</dbReference>
<dbReference type="Gene3D" id="2.30.110.10">
    <property type="entry name" value="Electron Transport, Fmn-binding Protein, Chain A"/>
    <property type="match status" value="1"/>
</dbReference>